<dbReference type="EMBL" id="KV427639">
    <property type="protein sequence ID" value="KZT04087.1"/>
    <property type="molecule type" value="Genomic_DNA"/>
</dbReference>
<evidence type="ECO:0000313" key="4">
    <source>
        <dbReference type="EMBL" id="KZT04087.1"/>
    </source>
</evidence>
<keyword evidence="5" id="KW-1185">Reference proteome</keyword>
<dbReference type="AlphaFoldDB" id="A0A165D3H9"/>
<gene>
    <name evidence="4" type="ORF">LAESUDRAFT_715805</name>
</gene>
<evidence type="ECO:0000256" key="2">
    <source>
        <dbReference type="SAM" id="MobiDB-lite"/>
    </source>
</evidence>
<evidence type="ECO:0000256" key="1">
    <source>
        <dbReference type="PROSITE-ProRule" id="PRU00277"/>
    </source>
</evidence>
<dbReference type="Proteomes" id="UP000076871">
    <property type="component" value="Unassembled WGS sequence"/>
</dbReference>
<name>A0A165D3H9_9APHY</name>
<feature type="domain" description="PPIase FKBP-type" evidence="3">
    <location>
        <begin position="182"/>
        <end position="279"/>
    </location>
</feature>
<feature type="compositionally biased region" description="Polar residues" evidence="2">
    <location>
        <begin position="129"/>
        <end position="140"/>
    </location>
</feature>
<sequence length="290" mass="31740">MSRLKQSNAPVSMQDPPVKSGRVIPFTLICNQVEQLTLDITFALYLLVWQLYRFRRLLVKRFACKTCARVESPFVPLNGPHFSAHHEVNAIPSTSLVGGSSPGKAISDQLGHSPFGALPSSPMRVASPTEATGDSGSKSSVAASPILVKSLPGVPRRSVMSTKTLQVEGHMHYVQLAVPLFSKIVIKDLQGCYLQLANEVTVQSRMEGTPGKITLGQGFILPGWYRYKYLITFAELTESFAAIDSDIIGMKIGGFGDREHDAIPRNSTLFFQCKLLSIRQSYTDTGLIPL</sequence>
<protein>
    <recommendedName>
        <fullName evidence="1">peptidylprolyl isomerase</fullName>
        <ecNumber evidence="1">5.2.1.8</ecNumber>
    </recommendedName>
</protein>
<keyword evidence="1" id="KW-0413">Isomerase</keyword>
<reference evidence="4 5" key="1">
    <citation type="journal article" date="2016" name="Mol. Biol. Evol.">
        <title>Comparative Genomics of Early-Diverging Mushroom-Forming Fungi Provides Insights into the Origins of Lignocellulose Decay Capabilities.</title>
        <authorList>
            <person name="Nagy L.G."/>
            <person name="Riley R."/>
            <person name="Tritt A."/>
            <person name="Adam C."/>
            <person name="Daum C."/>
            <person name="Floudas D."/>
            <person name="Sun H."/>
            <person name="Yadav J.S."/>
            <person name="Pangilinan J."/>
            <person name="Larsson K.H."/>
            <person name="Matsuura K."/>
            <person name="Barry K."/>
            <person name="Labutti K."/>
            <person name="Kuo R."/>
            <person name="Ohm R.A."/>
            <person name="Bhattacharya S.S."/>
            <person name="Shirouzu T."/>
            <person name="Yoshinaga Y."/>
            <person name="Martin F.M."/>
            <person name="Grigoriev I.V."/>
            <person name="Hibbett D.S."/>
        </authorList>
    </citation>
    <scope>NUCLEOTIDE SEQUENCE [LARGE SCALE GENOMIC DNA]</scope>
    <source>
        <strain evidence="4 5">93-53</strain>
    </source>
</reference>
<dbReference type="RefSeq" id="XP_040761827.1">
    <property type="nucleotide sequence ID" value="XM_040907195.1"/>
</dbReference>
<feature type="region of interest" description="Disordered" evidence="2">
    <location>
        <begin position="121"/>
        <end position="140"/>
    </location>
</feature>
<evidence type="ECO:0000313" key="5">
    <source>
        <dbReference type="Proteomes" id="UP000076871"/>
    </source>
</evidence>
<dbReference type="EC" id="5.2.1.8" evidence="1"/>
<organism evidence="4 5">
    <name type="scientific">Laetiporus sulphureus 93-53</name>
    <dbReference type="NCBI Taxonomy" id="1314785"/>
    <lineage>
        <taxon>Eukaryota</taxon>
        <taxon>Fungi</taxon>
        <taxon>Dikarya</taxon>
        <taxon>Basidiomycota</taxon>
        <taxon>Agaricomycotina</taxon>
        <taxon>Agaricomycetes</taxon>
        <taxon>Polyporales</taxon>
        <taxon>Laetiporus</taxon>
    </lineage>
</organism>
<dbReference type="PROSITE" id="PS50059">
    <property type="entry name" value="FKBP_PPIASE"/>
    <property type="match status" value="1"/>
</dbReference>
<dbReference type="GeneID" id="63824224"/>
<evidence type="ECO:0000259" key="3">
    <source>
        <dbReference type="PROSITE" id="PS50059"/>
    </source>
</evidence>
<proteinExistence type="predicted"/>
<dbReference type="InParanoid" id="A0A165D3H9"/>
<dbReference type="OrthoDB" id="1902587at2759"/>
<dbReference type="InterPro" id="IPR001179">
    <property type="entry name" value="PPIase_FKBP_dom"/>
</dbReference>
<keyword evidence="1" id="KW-0697">Rotamase</keyword>
<dbReference type="GO" id="GO:0003755">
    <property type="term" value="F:peptidyl-prolyl cis-trans isomerase activity"/>
    <property type="evidence" value="ECO:0007669"/>
    <property type="project" value="UniProtKB-KW"/>
</dbReference>
<comment type="catalytic activity">
    <reaction evidence="1">
        <text>[protein]-peptidylproline (omega=180) = [protein]-peptidylproline (omega=0)</text>
        <dbReference type="Rhea" id="RHEA:16237"/>
        <dbReference type="Rhea" id="RHEA-COMP:10747"/>
        <dbReference type="Rhea" id="RHEA-COMP:10748"/>
        <dbReference type="ChEBI" id="CHEBI:83833"/>
        <dbReference type="ChEBI" id="CHEBI:83834"/>
        <dbReference type="EC" id="5.2.1.8"/>
    </reaction>
</comment>
<accession>A0A165D3H9</accession>